<name>A0AAV2EWG7_9ROSI</name>
<dbReference type="EMBL" id="OZ034818">
    <property type="protein sequence ID" value="CAL1389815.1"/>
    <property type="molecule type" value="Genomic_DNA"/>
</dbReference>
<feature type="compositionally biased region" description="Basic and acidic residues" evidence="1">
    <location>
        <begin position="80"/>
        <end position="89"/>
    </location>
</feature>
<gene>
    <name evidence="2" type="ORF">LTRI10_LOCUS30646</name>
</gene>
<dbReference type="Proteomes" id="UP001497516">
    <property type="component" value="Chromosome 5"/>
</dbReference>
<sequence>MAISREAADSTSCDGRDAEAAFTTGRAPPVGLSASGGIAGDSGSVTVESGAGASATPAAAAEGPSGEDGFKMAGPGAGRGDPEAAHLSK</sequence>
<evidence type="ECO:0000313" key="3">
    <source>
        <dbReference type="Proteomes" id="UP001497516"/>
    </source>
</evidence>
<evidence type="ECO:0000313" key="2">
    <source>
        <dbReference type="EMBL" id="CAL1389815.1"/>
    </source>
</evidence>
<feature type="compositionally biased region" description="Low complexity" evidence="1">
    <location>
        <begin position="31"/>
        <end position="64"/>
    </location>
</feature>
<reference evidence="2 3" key="1">
    <citation type="submission" date="2024-04" db="EMBL/GenBank/DDBJ databases">
        <authorList>
            <person name="Fracassetti M."/>
        </authorList>
    </citation>
    <scope>NUCLEOTIDE SEQUENCE [LARGE SCALE GENOMIC DNA]</scope>
</reference>
<organism evidence="2 3">
    <name type="scientific">Linum trigynum</name>
    <dbReference type="NCBI Taxonomy" id="586398"/>
    <lineage>
        <taxon>Eukaryota</taxon>
        <taxon>Viridiplantae</taxon>
        <taxon>Streptophyta</taxon>
        <taxon>Embryophyta</taxon>
        <taxon>Tracheophyta</taxon>
        <taxon>Spermatophyta</taxon>
        <taxon>Magnoliopsida</taxon>
        <taxon>eudicotyledons</taxon>
        <taxon>Gunneridae</taxon>
        <taxon>Pentapetalae</taxon>
        <taxon>rosids</taxon>
        <taxon>fabids</taxon>
        <taxon>Malpighiales</taxon>
        <taxon>Linaceae</taxon>
        <taxon>Linum</taxon>
    </lineage>
</organism>
<accession>A0AAV2EWG7</accession>
<feature type="region of interest" description="Disordered" evidence="1">
    <location>
        <begin position="1"/>
        <end position="89"/>
    </location>
</feature>
<dbReference type="AlphaFoldDB" id="A0AAV2EWG7"/>
<proteinExistence type="predicted"/>
<protein>
    <submittedName>
        <fullName evidence="2">Uncharacterized protein</fullName>
    </submittedName>
</protein>
<keyword evidence="3" id="KW-1185">Reference proteome</keyword>
<evidence type="ECO:0000256" key="1">
    <source>
        <dbReference type="SAM" id="MobiDB-lite"/>
    </source>
</evidence>